<organism evidence="1 2">
    <name type="scientific">Eumeta variegata</name>
    <name type="common">Bagworm moth</name>
    <name type="synonym">Eumeta japonica</name>
    <dbReference type="NCBI Taxonomy" id="151549"/>
    <lineage>
        <taxon>Eukaryota</taxon>
        <taxon>Metazoa</taxon>
        <taxon>Ecdysozoa</taxon>
        <taxon>Arthropoda</taxon>
        <taxon>Hexapoda</taxon>
        <taxon>Insecta</taxon>
        <taxon>Pterygota</taxon>
        <taxon>Neoptera</taxon>
        <taxon>Endopterygota</taxon>
        <taxon>Lepidoptera</taxon>
        <taxon>Glossata</taxon>
        <taxon>Ditrysia</taxon>
        <taxon>Tineoidea</taxon>
        <taxon>Psychidae</taxon>
        <taxon>Oiketicinae</taxon>
        <taxon>Eumeta</taxon>
    </lineage>
</organism>
<evidence type="ECO:0000313" key="2">
    <source>
        <dbReference type="Proteomes" id="UP000299102"/>
    </source>
</evidence>
<evidence type="ECO:0000313" key="1">
    <source>
        <dbReference type="EMBL" id="GBP35441.1"/>
    </source>
</evidence>
<reference evidence="1 2" key="1">
    <citation type="journal article" date="2019" name="Commun. Biol.">
        <title>The bagworm genome reveals a unique fibroin gene that provides high tensile strength.</title>
        <authorList>
            <person name="Kono N."/>
            <person name="Nakamura H."/>
            <person name="Ohtoshi R."/>
            <person name="Tomita M."/>
            <person name="Numata K."/>
            <person name="Arakawa K."/>
        </authorList>
    </citation>
    <scope>NUCLEOTIDE SEQUENCE [LARGE SCALE GENOMIC DNA]</scope>
</reference>
<dbReference type="Proteomes" id="UP000299102">
    <property type="component" value="Unassembled WGS sequence"/>
</dbReference>
<accession>A0A4C1V9E6</accession>
<comment type="caution">
    <text evidence="1">The sequence shown here is derived from an EMBL/GenBank/DDBJ whole genome shotgun (WGS) entry which is preliminary data.</text>
</comment>
<dbReference type="AlphaFoldDB" id="A0A4C1V9E6"/>
<keyword evidence="2" id="KW-1185">Reference proteome</keyword>
<gene>
    <name evidence="1" type="ORF">EVAR_94892_1</name>
</gene>
<name>A0A4C1V9E6_EUMVA</name>
<proteinExistence type="predicted"/>
<sequence length="116" mass="12761">METDIGNSIEIETSTESASWQQDCWIPKTEQFVITLKTKFGETNFRTPKGQTSMRPNKKQMVTAVHGHSRPQRSHHFLAGLLGRNSITDEGGNGPMAGKGGHVDWGVGLVEGRVEL</sequence>
<protein>
    <submittedName>
        <fullName evidence="1">Uncharacterized protein</fullName>
    </submittedName>
</protein>
<dbReference type="EMBL" id="BGZK01000303">
    <property type="protein sequence ID" value="GBP35441.1"/>
    <property type="molecule type" value="Genomic_DNA"/>
</dbReference>